<feature type="region of interest" description="Disordered" evidence="1">
    <location>
        <begin position="1"/>
        <end position="44"/>
    </location>
</feature>
<feature type="compositionally biased region" description="Basic and acidic residues" evidence="1">
    <location>
        <begin position="164"/>
        <end position="192"/>
    </location>
</feature>
<evidence type="ECO:0008006" key="4">
    <source>
        <dbReference type="Google" id="ProtNLM"/>
    </source>
</evidence>
<reference evidence="2" key="1">
    <citation type="submission" date="2021-02" db="EMBL/GenBank/DDBJ databases">
        <authorList>
            <person name="Dougan E. K."/>
            <person name="Rhodes N."/>
            <person name="Thang M."/>
            <person name="Chan C."/>
        </authorList>
    </citation>
    <scope>NUCLEOTIDE SEQUENCE</scope>
</reference>
<protein>
    <recommendedName>
        <fullName evidence="4">JmjC domain-containing protein</fullName>
    </recommendedName>
</protein>
<feature type="region of interest" description="Disordered" evidence="1">
    <location>
        <begin position="110"/>
        <end position="194"/>
    </location>
</feature>
<dbReference type="OrthoDB" id="445625at2759"/>
<dbReference type="EMBL" id="CAJNJA010021602">
    <property type="protein sequence ID" value="CAE7479132.1"/>
    <property type="molecule type" value="Genomic_DNA"/>
</dbReference>
<name>A0A812SKD6_9DINO</name>
<evidence type="ECO:0000256" key="1">
    <source>
        <dbReference type="SAM" id="MobiDB-lite"/>
    </source>
</evidence>
<proteinExistence type="predicted"/>
<organism evidence="2 3">
    <name type="scientific">Symbiodinium necroappetens</name>
    <dbReference type="NCBI Taxonomy" id="1628268"/>
    <lineage>
        <taxon>Eukaryota</taxon>
        <taxon>Sar</taxon>
        <taxon>Alveolata</taxon>
        <taxon>Dinophyceae</taxon>
        <taxon>Suessiales</taxon>
        <taxon>Symbiodiniaceae</taxon>
        <taxon>Symbiodinium</taxon>
    </lineage>
</organism>
<dbReference type="Proteomes" id="UP000601435">
    <property type="component" value="Unassembled WGS sequence"/>
</dbReference>
<accession>A0A812SKD6</accession>
<comment type="caution">
    <text evidence="2">The sequence shown here is derived from an EMBL/GenBank/DDBJ whole genome shotgun (WGS) entry which is preliminary data.</text>
</comment>
<keyword evidence="3" id="KW-1185">Reference proteome</keyword>
<sequence>DDDEMSEAEEGANRSQNKRRCSFGSDVEKPSNSTPNEKKPKKAWFDRDASITSALKQHQTWVKATRASITSTIQQLQDSLGKVTADVEDEVRNEAKLAKNRLHALKLILGKPEDGEQPGGQFSDVVVSADGDSKPDKESQKEAGTTDQASQKEAADQAQPNADQAKEAEKTSDAKEEATKETSEEAKPDPDVKAPSTVAKFVADNGGAQKALRKYIASFSTDGKKTLGGAPPCRSYQALIVISEFDDKATEIEEAETKEALVAIQNGMKIFKNAYADLLAMARAAKNRLESSITDVKRQQQRAKDIENGQKAAATRGRPRKSAQQQNAALFVDSPEVVGKDIPSVQADGYVPPAMDHAKPHIVRLSQEVMNKLAPLKHTLASLETKFKGDTNKLEAGRSQRLLPPDQRELVDEVLETLFPPNHILPKDKIVEKLKAEVLMPIGFVIATACVTASAESAHLPTCRLGISGNRQVVCIPTLHLLALLNKGCETKADLARAYHFLKTASLKTFQEGQQGDDSCVYHATVGPGDLLYLPAGWCFFERVAGKSNYLGVKIQHLSLQSLPVLRNINSYLLAISKPNSNLQSAVDCLTRAET</sequence>
<dbReference type="AlphaFoldDB" id="A0A812SKD6"/>
<evidence type="ECO:0000313" key="2">
    <source>
        <dbReference type="EMBL" id="CAE7479132.1"/>
    </source>
</evidence>
<feature type="compositionally biased region" description="Basic and acidic residues" evidence="1">
    <location>
        <begin position="131"/>
        <end position="141"/>
    </location>
</feature>
<gene>
    <name evidence="2" type="ORF">SNEC2469_LOCUS13542</name>
</gene>
<feature type="region of interest" description="Disordered" evidence="1">
    <location>
        <begin position="298"/>
        <end position="328"/>
    </location>
</feature>
<feature type="compositionally biased region" description="Acidic residues" evidence="1">
    <location>
        <begin position="1"/>
        <end position="10"/>
    </location>
</feature>
<evidence type="ECO:0000313" key="3">
    <source>
        <dbReference type="Proteomes" id="UP000601435"/>
    </source>
</evidence>
<feature type="non-terminal residue" evidence="2">
    <location>
        <position position="1"/>
    </location>
</feature>
<feature type="compositionally biased region" description="Basic and acidic residues" evidence="1">
    <location>
        <begin position="298"/>
        <end position="308"/>
    </location>
</feature>
<feature type="compositionally biased region" description="Polar residues" evidence="1">
    <location>
        <begin position="142"/>
        <end position="151"/>
    </location>
</feature>